<dbReference type="GO" id="GO:0016020">
    <property type="term" value="C:membrane"/>
    <property type="evidence" value="ECO:0007669"/>
    <property type="project" value="UniProtKB-SubCell"/>
</dbReference>
<evidence type="ECO:0000256" key="3">
    <source>
        <dbReference type="ARBA" id="ARBA00022989"/>
    </source>
</evidence>
<organism evidence="6 7">
    <name type="scientific">Spiroplasma chinense</name>
    <dbReference type="NCBI Taxonomy" id="216932"/>
    <lineage>
        <taxon>Bacteria</taxon>
        <taxon>Bacillati</taxon>
        <taxon>Mycoplasmatota</taxon>
        <taxon>Mollicutes</taxon>
        <taxon>Entomoplasmatales</taxon>
        <taxon>Spiroplasmataceae</taxon>
        <taxon>Spiroplasma</taxon>
    </lineage>
</organism>
<evidence type="ECO:0000256" key="2">
    <source>
        <dbReference type="ARBA" id="ARBA00022692"/>
    </source>
</evidence>
<feature type="transmembrane region" description="Helical" evidence="5">
    <location>
        <begin position="34"/>
        <end position="55"/>
    </location>
</feature>
<evidence type="ECO:0000256" key="4">
    <source>
        <dbReference type="ARBA" id="ARBA00023136"/>
    </source>
</evidence>
<comment type="subcellular location">
    <subcellularLocation>
        <location evidence="1">Membrane</location>
        <topology evidence="1">Multi-pass membrane protein</topology>
    </subcellularLocation>
</comment>
<sequence>MQVTPIEIVGYIATAFSCIRLIPQCIKIIKTRSVNDISLIMYILWVISAILWIVASSKPFNYNIQLLITNCVAGTTALVILIFKIIAIVRSKKDKNIKIFDDTELLRRRYVRQLQKNK</sequence>
<feature type="transmembrane region" description="Helical" evidence="5">
    <location>
        <begin position="67"/>
        <end position="89"/>
    </location>
</feature>
<keyword evidence="7" id="KW-1185">Reference proteome</keyword>
<proteinExistence type="predicted"/>
<keyword evidence="2 5" id="KW-0812">Transmembrane</keyword>
<evidence type="ECO:0000313" key="6">
    <source>
        <dbReference type="EMBL" id="QEH61611.1"/>
    </source>
</evidence>
<accession>A0A5B9Y3M0</accession>
<dbReference type="KEGG" id="schi:SCHIN_v1c04140"/>
<dbReference type="EMBL" id="CP043026">
    <property type="protein sequence ID" value="QEH61611.1"/>
    <property type="molecule type" value="Genomic_DNA"/>
</dbReference>
<dbReference type="Pfam" id="PF04193">
    <property type="entry name" value="PQ-loop"/>
    <property type="match status" value="1"/>
</dbReference>
<dbReference type="Gene3D" id="1.20.1280.290">
    <property type="match status" value="1"/>
</dbReference>
<dbReference type="AlphaFoldDB" id="A0A5B9Y3M0"/>
<dbReference type="InterPro" id="IPR006603">
    <property type="entry name" value="PQ-loop_rpt"/>
</dbReference>
<keyword evidence="4 5" id="KW-0472">Membrane</keyword>
<gene>
    <name evidence="6" type="ORF">SCHIN_v1c04140</name>
</gene>
<evidence type="ECO:0000313" key="7">
    <source>
        <dbReference type="Proteomes" id="UP000323144"/>
    </source>
</evidence>
<protein>
    <recommendedName>
        <fullName evidence="8">MtN3 and saliva related transmembrane protein</fullName>
    </recommendedName>
</protein>
<name>A0A5B9Y3M0_9MOLU</name>
<evidence type="ECO:0000256" key="5">
    <source>
        <dbReference type="SAM" id="Phobius"/>
    </source>
</evidence>
<keyword evidence="3 5" id="KW-1133">Transmembrane helix</keyword>
<evidence type="ECO:0008006" key="8">
    <source>
        <dbReference type="Google" id="ProtNLM"/>
    </source>
</evidence>
<evidence type="ECO:0000256" key="1">
    <source>
        <dbReference type="ARBA" id="ARBA00004141"/>
    </source>
</evidence>
<dbReference type="Proteomes" id="UP000323144">
    <property type="component" value="Chromosome"/>
</dbReference>
<dbReference type="RefSeq" id="WP_166508003.1">
    <property type="nucleotide sequence ID" value="NZ_CP043026.1"/>
</dbReference>
<reference evidence="6 7" key="1">
    <citation type="submission" date="2019-08" db="EMBL/GenBank/DDBJ databases">
        <title>Complete genome sequence of Spiroplasma chinense CCH (DSM 19755).</title>
        <authorList>
            <person name="Shen H.-Y."/>
            <person name="Lin Y.-C."/>
            <person name="Chou L."/>
            <person name="Kuo C.-H."/>
        </authorList>
    </citation>
    <scope>NUCLEOTIDE SEQUENCE [LARGE SCALE GENOMIC DNA]</scope>
    <source>
        <strain evidence="6 7">CCH</strain>
    </source>
</reference>